<keyword evidence="4 10" id="KW-0808">Transferase</keyword>
<dbReference type="EMBL" id="QFOT01000013">
    <property type="protein sequence ID" value="PZP56853.1"/>
    <property type="molecule type" value="Genomic_DNA"/>
</dbReference>
<dbReference type="HAMAP" id="MF_00019">
    <property type="entry name" value="PlsX"/>
    <property type="match status" value="1"/>
</dbReference>
<evidence type="ECO:0000256" key="7">
    <source>
        <dbReference type="ARBA" id="ARBA00023264"/>
    </source>
</evidence>
<dbReference type="PANTHER" id="PTHR30100:SF1">
    <property type="entry name" value="PHOSPHATE ACYLTRANSFERASE"/>
    <property type="match status" value="1"/>
</dbReference>
<dbReference type="GO" id="GO:0008654">
    <property type="term" value="P:phospholipid biosynthetic process"/>
    <property type="evidence" value="ECO:0007669"/>
    <property type="project" value="UniProtKB-KW"/>
</dbReference>
<keyword evidence="7 10" id="KW-1208">Phospholipid metabolism</keyword>
<dbReference type="SUPFAM" id="SSF53659">
    <property type="entry name" value="Isocitrate/Isopropylmalate dehydrogenase-like"/>
    <property type="match status" value="1"/>
</dbReference>
<evidence type="ECO:0000256" key="6">
    <source>
        <dbReference type="ARBA" id="ARBA00023209"/>
    </source>
</evidence>
<sequence length="353" mass="37075">MNKSVTIALDAMGGDFGPEVVVPGAALALKDRPMASFIFFGDQTKIQPCLDKYPQLARVSTISHTDKAVSADEKPGQALRSGRDSSMRLAINAVSEGRADCIVSGGNTGALMAMAKMVLRTLPGIHRPAIASVFPTIKGQTVVLDLGANLECDSEILVQFAVLGSVYARVVENIPNPTVGLLNVGSEDMKGHEEIRAAQAVLQQVKFPGKYYGFVEGNDITAGTVDVVVTDGFTGNVALKVAEGVGKLASFILKSSLKSSPLSFVGAILASGALKKVKNRMDPRLYNGGMFLGLSGICVKSHGSMDAVGFANAIKVAADLSTNGFNKRVAEEIQQVMTQESFIVPPSEVAKVS</sequence>
<evidence type="ECO:0000256" key="3">
    <source>
        <dbReference type="ARBA" id="ARBA00022516"/>
    </source>
</evidence>
<dbReference type="GO" id="GO:0006633">
    <property type="term" value="P:fatty acid biosynthetic process"/>
    <property type="evidence" value="ECO:0007669"/>
    <property type="project" value="UniProtKB-UniRule"/>
</dbReference>
<comment type="pathway">
    <text evidence="10">Lipid metabolism; phospholipid metabolism.</text>
</comment>
<comment type="subcellular location">
    <subcellularLocation>
        <location evidence="10">Cytoplasm</location>
    </subcellularLocation>
    <text evidence="10">Associated with the membrane possibly through PlsY.</text>
</comment>
<keyword evidence="2 10" id="KW-0963">Cytoplasm</keyword>
<evidence type="ECO:0000256" key="9">
    <source>
        <dbReference type="ARBA" id="ARBA00046608"/>
    </source>
</evidence>
<comment type="subunit">
    <text evidence="9 10">Homodimer. Probably interacts with PlsY.</text>
</comment>
<keyword evidence="3 10" id="KW-0444">Lipid biosynthesis</keyword>
<dbReference type="NCBIfam" id="TIGR00182">
    <property type="entry name" value="plsX"/>
    <property type="match status" value="1"/>
</dbReference>
<dbReference type="EC" id="2.3.1.274" evidence="8 10"/>
<dbReference type="Proteomes" id="UP000249739">
    <property type="component" value="Unassembled WGS sequence"/>
</dbReference>
<keyword evidence="11" id="KW-0012">Acyltransferase</keyword>
<dbReference type="Gene3D" id="3.40.718.10">
    <property type="entry name" value="Isopropylmalate Dehydrogenase"/>
    <property type="match status" value="1"/>
</dbReference>
<evidence type="ECO:0000256" key="4">
    <source>
        <dbReference type="ARBA" id="ARBA00022679"/>
    </source>
</evidence>
<dbReference type="InterPro" id="IPR003664">
    <property type="entry name" value="FA_synthesis"/>
</dbReference>
<name>A0A2W5FPG4_9BACT</name>
<dbReference type="GO" id="GO:0005737">
    <property type="term" value="C:cytoplasm"/>
    <property type="evidence" value="ECO:0007669"/>
    <property type="project" value="UniProtKB-SubCell"/>
</dbReference>
<comment type="similarity">
    <text evidence="10">Belongs to the PlsX family.</text>
</comment>
<dbReference type="GO" id="GO:0043811">
    <property type="term" value="F:phosphate:acyl-[acyl carrier protein] acyltransferase activity"/>
    <property type="evidence" value="ECO:0007669"/>
    <property type="project" value="UniProtKB-UniRule"/>
</dbReference>
<evidence type="ECO:0000256" key="10">
    <source>
        <dbReference type="HAMAP-Rule" id="MF_00019"/>
    </source>
</evidence>
<keyword evidence="6 10" id="KW-0594">Phospholipid biosynthesis</keyword>
<dbReference type="InterPro" id="IPR012281">
    <property type="entry name" value="Phospholipid_synth_PlsX-like"/>
</dbReference>
<evidence type="ECO:0000313" key="12">
    <source>
        <dbReference type="Proteomes" id="UP000249739"/>
    </source>
</evidence>
<comment type="catalytic activity">
    <reaction evidence="1 10">
        <text>a fatty acyl-[ACP] + phosphate = an acyl phosphate + holo-[ACP]</text>
        <dbReference type="Rhea" id="RHEA:42292"/>
        <dbReference type="Rhea" id="RHEA-COMP:9685"/>
        <dbReference type="Rhea" id="RHEA-COMP:14125"/>
        <dbReference type="ChEBI" id="CHEBI:43474"/>
        <dbReference type="ChEBI" id="CHEBI:59918"/>
        <dbReference type="ChEBI" id="CHEBI:64479"/>
        <dbReference type="ChEBI" id="CHEBI:138651"/>
        <dbReference type="EC" id="2.3.1.274"/>
    </reaction>
</comment>
<comment type="function">
    <text evidence="10">Catalyzes the reversible formation of acyl-phosphate (acyl-PO(4)) from acyl-[acyl-carrier-protein] (acyl-ACP). This enzyme utilizes acyl-ACP as fatty acyl donor, but not acyl-CoA.</text>
</comment>
<evidence type="ECO:0000256" key="1">
    <source>
        <dbReference type="ARBA" id="ARBA00001232"/>
    </source>
</evidence>
<dbReference type="PANTHER" id="PTHR30100">
    <property type="entry name" value="FATTY ACID/PHOSPHOLIPID SYNTHESIS PROTEIN PLSX"/>
    <property type="match status" value="1"/>
</dbReference>
<evidence type="ECO:0000256" key="2">
    <source>
        <dbReference type="ARBA" id="ARBA00022490"/>
    </source>
</evidence>
<dbReference type="Pfam" id="PF02504">
    <property type="entry name" value="FA_synthesis"/>
    <property type="match status" value="1"/>
</dbReference>
<dbReference type="AlphaFoldDB" id="A0A2W5FPG4"/>
<evidence type="ECO:0000256" key="8">
    <source>
        <dbReference type="ARBA" id="ARBA00024069"/>
    </source>
</evidence>
<keyword evidence="5 10" id="KW-0443">Lipid metabolism</keyword>
<dbReference type="PIRSF" id="PIRSF002465">
    <property type="entry name" value="Phsphlp_syn_PlsX"/>
    <property type="match status" value="1"/>
</dbReference>
<gene>
    <name evidence="10" type="primary">plsX</name>
    <name evidence="11" type="ORF">DI586_02225</name>
</gene>
<evidence type="ECO:0000256" key="5">
    <source>
        <dbReference type="ARBA" id="ARBA00023098"/>
    </source>
</evidence>
<protein>
    <recommendedName>
        <fullName evidence="8 10">Phosphate acyltransferase</fullName>
        <ecNumber evidence="8 10">2.3.1.274</ecNumber>
    </recommendedName>
    <alternativeName>
        <fullName evidence="10">Acyl-ACP phosphotransacylase</fullName>
    </alternativeName>
    <alternativeName>
        <fullName evidence="10">Acyl-[acyl-carrier-protein]--phosphate acyltransferase</fullName>
    </alternativeName>
    <alternativeName>
        <fullName evidence="10">Phosphate-acyl-ACP acyltransferase</fullName>
    </alternativeName>
</protein>
<accession>A0A2W5FPG4</accession>
<evidence type="ECO:0000313" key="11">
    <source>
        <dbReference type="EMBL" id="PZP56853.1"/>
    </source>
</evidence>
<comment type="caution">
    <text evidence="11">The sequence shown here is derived from an EMBL/GenBank/DDBJ whole genome shotgun (WGS) entry which is preliminary data.</text>
</comment>
<reference evidence="11 12" key="1">
    <citation type="submission" date="2017-08" db="EMBL/GenBank/DDBJ databases">
        <title>Infants hospitalized years apart are colonized by the same room-sourced microbial strains.</title>
        <authorList>
            <person name="Brooks B."/>
            <person name="Olm M.R."/>
            <person name="Firek B.A."/>
            <person name="Baker R."/>
            <person name="Thomas B.C."/>
            <person name="Morowitz M.J."/>
            <person name="Banfield J.F."/>
        </authorList>
    </citation>
    <scope>NUCLEOTIDE SEQUENCE [LARGE SCALE GENOMIC DNA]</scope>
    <source>
        <strain evidence="11">S2_006_000_R2_64</strain>
    </source>
</reference>
<proteinExistence type="inferred from homology"/>
<organism evidence="11 12">
    <name type="scientific">Micavibrio aeruginosavorus</name>
    <dbReference type="NCBI Taxonomy" id="349221"/>
    <lineage>
        <taxon>Bacteria</taxon>
        <taxon>Pseudomonadati</taxon>
        <taxon>Bdellovibrionota</taxon>
        <taxon>Bdellovibrionia</taxon>
        <taxon>Bdellovibrionales</taxon>
        <taxon>Pseudobdellovibrionaceae</taxon>
        <taxon>Micavibrio</taxon>
    </lineage>
</organism>
<dbReference type="UniPathway" id="UPA00085"/>